<accession>A0ABX8ACB4</accession>
<keyword evidence="8" id="KW-1185">Reference proteome</keyword>
<dbReference type="InterPro" id="IPR016163">
    <property type="entry name" value="Ald_DH_C"/>
</dbReference>
<dbReference type="InterPro" id="IPR016161">
    <property type="entry name" value="Ald_DH/histidinol_DH"/>
</dbReference>
<evidence type="ECO:0000256" key="3">
    <source>
        <dbReference type="ARBA" id="ARBA00023027"/>
    </source>
</evidence>
<dbReference type="Pfam" id="PF00171">
    <property type="entry name" value="Aldedh"/>
    <property type="match status" value="1"/>
</dbReference>
<dbReference type="NCBIfam" id="TIGR02299">
    <property type="entry name" value="HpaE"/>
    <property type="match status" value="1"/>
</dbReference>
<dbReference type="PANTHER" id="PTHR43720:SF2">
    <property type="entry name" value="2-AMINOMUCONIC SEMIALDEHYDE DEHYDROGENASE"/>
    <property type="match status" value="1"/>
</dbReference>
<keyword evidence="3" id="KW-0520">NAD</keyword>
<organism evidence="7 8">
    <name type="scientific">Tardiphaga alba</name>
    <dbReference type="NCBI Taxonomy" id="340268"/>
    <lineage>
        <taxon>Bacteria</taxon>
        <taxon>Pseudomonadati</taxon>
        <taxon>Pseudomonadota</taxon>
        <taxon>Alphaproteobacteria</taxon>
        <taxon>Hyphomicrobiales</taxon>
        <taxon>Nitrobacteraceae</taxon>
        <taxon>Tardiphaga</taxon>
    </lineage>
</organism>
<dbReference type="InterPro" id="IPR016162">
    <property type="entry name" value="Ald_DH_N"/>
</dbReference>
<dbReference type="Gene3D" id="3.40.309.10">
    <property type="entry name" value="Aldehyde Dehydrogenase, Chain A, domain 2"/>
    <property type="match status" value="1"/>
</dbReference>
<gene>
    <name evidence="7" type="primary">hpaE</name>
    <name evidence="7" type="ORF">RPMA_20175</name>
</gene>
<protein>
    <submittedName>
        <fullName evidence="7">5-carboxymethyl-2-hydroxymuconate semialdehyde dehydrogenase</fullName>
    </submittedName>
</protein>
<evidence type="ECO:0000259" key="6">
    <source>
        <dbReference type="Pfam" id="PF00171"/>
    </source>
</evidence>
<dbReference type="InterPro" id="IPR011985">
    <property type="entry name" value="DH_HpaE"/>
</dbReference>
<dbReference type="Gene3D" id="3.40.605.10">
    <property type="entry name" value="Aldehyde Dehydrogenase, Chain A, domain 1"/>
    <property type="match status" value="1"/>
</dbReference>
<dbReference type="InterPro" id="IPR029510">
    <property type="entry name" value="Ald_DH_CS_GLU"/>
</dbReference>
<dbReference type="PROSITE" id="PS00687">
    <property type="entry name" value="ALDEHYDE_DEHYDR_GLU"/>
    <property type="match status" value="1"/>
</dbReference>
<dbReference type="Proteomes" id="UP000682843">
    <property type="component" value="Chromosome"/>
</dbReference>
<proteinExistence type="inferred from homology"/>
<sequence>MAKSPADPAAVLKANHERAAPLLKALRADGIGHRINGEVVAASSGETFETTSPIDGALLATAARGTKEDIDKAAKAAHDAFKAWRDLAPAARRKLLHGIADAIEDHADDIATLECIDTGQAWRFMSKAAVRGAENFRFYADRCVEARDGLNTPAEEHWNISTRVPIGPVGVITPWNTPFMLSTWKIAPALAAGCTVVHKPAEWSPITADLLAKLAKEAGLPDGVLNTVHGIGEEAGKALTEHPAIKAIAFVGESATGSAIMAQGAKTLKRVHFELGGKNPVIVFDDADLDRALDAVVFMIYSLNGERCTSSSRLLIQSSVADKFIEKLVARVKALKIGHPLDPATEVGPLIHERHHAKVCSYFDVARKDGATIAVGGKAHDGPGGGHYVQPTLVIDAKPGMRVAQEEVFGPFLTVIPFKDEAEAIAIANDVQYGLTGYVWTAEMGRALRVADALEAGMIWLNSENVRHLPTPFGGMKASGIGRDGGDYSFDFYMETKHVSLAKGTHKIQKLGI</sequence>
<keyword evidence="2 5" id="KW-0560">Oxidoreductase</keyword>
<evidence type="ECO:0000313" key="7">
    <source>
        <dbReference type="EMBL" id="QUS40897.1"/>
    </source>
</evidence>
<dbReference type="PANTHER" id="PTHR43720">
    <property type="entry name" value="2-AMINOMUCONIC SEMIALDEHYDE DEHYDROGENASE"/>
    <property type="match status" value="1"/>
</dbReference>
<comment type="similarity">
    <text evidence="1 5">Belongs to the aldehyde dehydrogenase family.</text>
</comment>
<dbReference type="InterPro" id="IPR015590">
    <property type="entry name" value="Aldehyde_DH_dom"/>
</dbReference>
<dbReference type="RefSeq" id="WP_211909491.1">
    <property type="nucleotide sequence ID" value="NZ_CP036498.1"/>
</dbReference>
<evidence type="ECO:0000256" key="1">
    <source>
        <dbReference type="ARBA" id="ARBA00009986"/>
    </source>
</evidence>
<feature type="active site" evidence="4">
    <location>
        <position position="274"/>
    </location>
</feature>
<reference evidence="7 8" key="1">
    <citation type="submission" date="2019-02" db="EMBL/GenBank/DDBJ databases">
        <title>Emended description of the genus Rhodopseudomonas and description of Rhodopseudomonas albus sp. nov., a non-phototrophic, heavy-metal-tolerant bacterium isolated from garden soil.</title>
        <authorList>
            <person name="Bao Z."/>
            <person name="Cao W.W."/>
            <person name="Sato Y."/>
            <person name="Nishizawa T."/>
            <person name="Zhao J."/>
            <person name="Guo Y."/>
            <person name="Ohta H."/>
        </authorList>
    </citation>
    <scope>NUCLEOTIDE SEQUENCE [LARGE SCALE GENOMIC DNA]</scope>
    <source>
        <strain evidence="7 8">SK50-23</strain>
    </source>
</reference>
<name>A0ABX8ACB4_9BRAD</name>
<feature type="domain" description="Aldehyde dehydrogenase" evidence="6">
    <location>
        <begin position="42"/>
        <end position="499"/>
    </location>
</feature>
<evidence type="ECO:0000256" key="2">
    <source>
        <dbReference type="ARBA" id="ARBA00023002"/>
    </source>
</evidence>
<evidence type="ECO:0000256" key="4">
    <source>
        <dbReference type="PROSITE-ProRule" id="PRU10007"/>
    </source>
</evidence>
<dbReference type="SUPFAM" id="SSF53720">
    <property type="entry name" value="ALDH-like"/>
    <property type="match status" value="1"/>
</dbReference>
<evidence type="ECO:0000256" key="5">
    <source>
        <dbReference type="RuleBase" id="RU003345"/>
    </source>
</evidence>
<evidence type="ECO:0000313" key="8">
    <source>
        <dbReference type="Proteomes" id="UP000682843"/>
    </source>
</evidence>
<dbReference type="CDD" id="cd07093">
    <property type="entry name" value="ALDH_F8_HMSADH"/>
    <property type="match status" value="1"/>
</dbReference>
<dbReference type="EMBL" id="CP036498">
    <property type="protein sequence ID" value="QUS40897.1"/>
    <property type="molecule type" value="Genomic_DNA"/>
</dbReference>